<accession>A0ABD0RTY4</accession>
<gene>
    <name evidence="1" type="ORF">M9458_004988</name>
</gene>
<protein>
    <submittedName>
        <fullName evidence="1">Uncharacterized protein</fullName>
    </submittedName>
</protein>
<keyword evidence="2" id="KW-1185">Reference proteome</keyword>
<feature type="non-terminal residue" evidence="1">
    <location>
        <position position="1"/>
    </location>
</feature>
<proteinExistence type="predicted"/>
<evidence type="ECO:0000313" key="2">
    <source>
        <dbReference type="Proteomes" id="UP001529510"/>
    </source>
</evidence>
<feature type="non-terminal residue" evidence="1">
    <location>
        <position position="55"/>
    </location>
</feature>
<sequence>LKQTPFERAVYDLGHEEKLVNDITFGKRIGFYELRGEIGSGNFSQVKLGIHDLTK</sequence>
<reference evidence="1 2" key="1">
    <citation type="submission" date="2024-05" db="EMBL/GenBank/DDBJ databases">
        <title>Genome sequencing and assembly of Indian major carp, Cirrhinus mrigala (Hamilton, 1822).</title>
        <authorList>
            <person name="Mohindra V."/>
            <person name="Chowdhury L.M."/>
            <person name="Lal K."/>
            <person name="Jena J.K."/>
        </authorList>
    </citation>
    <scope>NUCLEOTIDE SEQUENCE [LARGE SCALE GENOMIC DNA]</scope>
    <source>
        <strain evidence="1">CM1030</strain>
        <tissue evidence="1">Blood</tissue>
    </source>
</reference>
<comment type="caution">
    <text evidence="1">The sequence shown here is derived from an EMBL/GenBank/DDBJ whole genome shotgun (WGS) entry which is preliminary data.</text>
</comment>
<organism evidence="1 2">
    <name type="scientific">Cirrhinus mrigala</name>
    <name type="common">Mrigala</name>
    <dbReference type="NCBI Taxonomy" id="683832"/>
    <lineage>
        <taxon>Eukaryota</taxon>
        <taxon>Metazoa</taxon>
        <taxon>Chordata</taxon>
        <taxon>Craniata</taxon>
        <taxon>Vertebrata</taxon>
        <taxon>Euteleostomi</taxon>
        <taxon>Actinopterygii</taxon>
        <taxon>Neopterygii</taxon>
        <taxon>Teleostei</taxon>
        <taxon>Ostariophysi</taxon>
        <taxon>Cypriniformes</taxon>
        <taxon>Cyprinidae</taxon>
        <taxon>Labeoninae</taxon>
        <taxon>Labeonini</taxon>
        <taxon>Cirrhinus</taxon>
    </lineage>
</organism>
<dbReference type="EMBL" id="JAMKFB020000002">
    <property type="protein sequence ID" value="KAL0201801.1"/>
    <property type="molecule type" value="Genomic_DNA"/>
</dbReference>
<name>A0ABD0RTY4_CIRMR</name>
<evidence type="ECO:0000313" key="1">
    <source>
        <dbReference type="EMBL" id="KAL0201801.1"/>
    </source>
</evidence>
<dbReference type="AlphaFoldDB" id="A0ABD0RTY4"/>
<dbReference type="Proteomes" id="UP001529510">
    <property type="component" value="Unassembled WGS sequence"/>
</dbReference>